<organism evidence="5 6">
    <name type="scientific">Streptantibioticus ferralitis</name>
    <dbReference type="NCBI Taxonomy" id="236510"/>
    <lineage>
        <taxon>Bacteria</taxon>
        <taxon>Bacillati</taxon>
        <taxon>Actinomycetota</taxon>
        <taxon>Actinomycetes</taxon>
        <taxon>Kitasatosporales</taxon>
        <taxon>Streptomycetaceae</taxon>
        <taxon>Streptantibioticus</taxon>
    </lineage>
</organism>
<keyword evidence="6" id="KW-1185">Reference proteome</keyword>
<keyword evidence="2" id="KW-0732">Signal</keyword>
<comment type="caution">
    <text evidence="5">The sequence shown here is derived from an EMBL/GenBank/DDBJ whole genome shotgun (WGS) entry which is preliminary data.</text>
</comment>
<feature type="compositionally biased region" description="Basic and acidic residues" evidence="1">
    <location>
        <begin position="36"/>
        <end position="45"/>
    </location>
</feature>
<proteinExistence type="predicted"/>
<evidence type="ECO:0000259" key="3">
    <source>
        <dbReference type="Pfam" id="PF00905"/>
    </source>
</evidence>
<evidence type="ECO:0000256" key="1">
    <source>
        <dbReference type="SAM" id="MobiDB-lite"/>
    </source>
</evidence>
<dbReference type="Pfam" id="PF00905">
    <property type="entry name" value="Transpeptidase"/>
    <property type="match status" value="1"/>
</dbReference>
<dbReference type="Gene3D" id="3.90.1310.10">
    <property type="entry name" value="Penicillin-binding protein 2a (Domain 2)"/>
    <property type="match status" value="1"/>
</dbReference>
<dbReference type="Gene3D" id="3.40.710.10">
    <property type="entry name" value="DD-peptidase/beta-lactamase superfamily"/>
    <property type="match status" value="1"/>
</dbReference>
<dbReference type="Proteomes" id="UP001220022">
    <property type="component" value="Unassembled WGS sequence"/>
</dbReference>
<reference evidence="5 6" key="1">
    <citation type="submission" date="2023-03" db="EMBL/GenBank/DDBJ databases">
        <title>Draft genome sequence of type strain Streptomyces ferralitis JCM 14344.</title>
        <authorList>
            <person name="Klaysubun C."/>
            <person name="Duangmal K."/>
        </authorList>
    </citation>
    <scope>NUCLEOTIDE SEQUENCE [LARGE SCALE GENOMIC DNA]</scope>
    <source>
        <strain evidence="5 6">JCM 14344</strain>
    </source>
</reference>
<evidence type="ECO:0000313" key="5">
    <source>
        <dbReference type="EMBL" id="MDF2258923.1"/>
    </source>
</evidence>
<dbReference type="InterPro" id="IPR054120">
    <property type="entry name" value="PBPA_dimer"/>
</dbReference>
<feature type="region of interest" description="Disordered" evidence="1">
    <location>
        <begin position="383"/>
        <end position="407"/>
    </location>
</feature>
<name>A0ABT5Z523_9ACTN</name>
<feature type="region of interest" description="Disordered" evidence="1">
    <location>
        <begin position="27"/>
        <end position="48"/>
    </location>
</feature>
<evidence type="ECO:0000256" key="2">
    <source>
        <dbReference type="SAM" id="SignalP"/>
    </source>
</evidence>
<dbReference type="PANTHER" id="PTHR30627:SF24">
    <property type="entry name" value="PENICILLIN-BINDING PROTEIN 4B"/>
    <property type="match status" value="1"/>
</dbReference>
<evidence type="ECO:0000259" key="4">
    <source>
        <dbReference type="Pfam" id="PF21922"/>
    </source>
</evidence>
<dbReference type="SUPFAM" id="SSF56601">
    <property type="entry name" value="beta-lactamase/transpeptidase-like"/>
    <property type="match status" value="1"/>
</dbReference>
<dbReference type="Pfam" id="PF21922">
    <property type="entry name" value="PBP_dimer_2"/>
    <property type="match status" value="1"/>
</dbReference>
<dbReference type="RefSeq" id="WP_275818391.1">
    <property type="nucleotide sequence ID" value="NZ_BAAANM010000006.1"/>
</dbReference>
<sequence>MSSTNRCSAVLATLLVLVSAPLSGCASSSGAQHPSRQADETKPPKEGLGNIIVAGHPVTGSKATGISKIPYQRTDTDGALYAAVTGFRSMAFGRSGLEGVYDDILAPAPAHAGHGPSDVVTTIDPAVQKAAADGLRGRKGAAVALDAQSGQIRALVSAPSYDPSVFSGLSSADNDAWLRLNNDKDMPLLDRALRDTVEPGETFQVVVAAAALNKGLYKSVDDPTHSPDPYTPPGRTSPLASDFTHCQNASIRSALKYSCANVFASMAVDVGQDGLATMAEAFGFNDDKLLTPIRPAASVYPRGQLSAASLADTGNGIEGVTATPLQMARVMAVLDNGGKQTQPELVTQIIHPDGSVEKPKSDTGAAKQVLEPNVANQLRSALQGSASPPLGGETGWAPRSGPANRGDAAAWSVSFTRSGDGRPMAIAVVVTVPATSTDHSSDEAGAVHVAQEMSQAASNSTHS</sequence>
<dbReference type="InterPro" id="IPR050515">
    <property type="entry name" value="Beta-lactam/transpept"/>
</dbReference>
<feature type="domain" description="Penicillin-binding protein transpeptidase" evidence="3">
    <location>
        <begin position="140"/>
        <end position="440"/>
    </location>
</feature>
<protein>
    <submittedName>
        <fullName evidence="5">Penicillin-binding transpeptidase domain-containing protein</fullName>
    </submittedName>
</protein>
<feature type="domain" description="Penicillin binding protein A dimerisation" evidence="4">
    <location>
        <begin position="49"/>
        <end position="106"/>
    </location>
</feature>
<evidence type="ECO:0000313" key="6">
    <source>
        <dbReference type="Proteomes" id="UP001220022"/>
    </source>
</evidence>
<dbReference type="InterPro" id="IPR012338">
    <property type="entry name" value="Beta-lactam/transpept-like"/>
</dbReference>
<feature type="signal peptide" evidence="2">
    <location>
        <begin position="1"/>
        <end position="31"/>
    </location>
</feature>
<accession>A0ABT5Z523</accession>
<gene>
    <name evidence="5" type="ORF">P2L57_25390</name>
</gene>
<dbReference type="InterPro" id="IPR001460">
    <property type="entry name" value="PCN-bd_Tpept"/>
</dbReference>
<dbReference type="EMBL" id="JARHTQ010000019">
    <property type="protein sequence ID" value="MDF2258923.1"/>
    <property type="molecule type" value="Genomic_DNA"/>
</dbReference>
<dbReference type="PANTHER" id="PTHR30627">
    <property type="entry name" value="PEPTIDOGLYCAN D,D-TRANSPEPTIDASE"/>
    <property type="match status" value="1"/>
</dbReference>
<feature type="chain" id="PRO_5047216652" evidence="2">
    <location>
        <begin position="32"/>
        <end position="463"/>
    </location>
</feature>